<gene>
    <name evidence="2" type="ORF">A2591_02270</name>
</gene>
<evidence type="ECO:0000259" key="1">
    <source>
        <dbReference type="Pfam" id="PF01182"/>
    </source>
</evidence>
<dbReference type="AlphaFoldDB" id="A0A1G2SJW6"/>
<dbReference type="Gene3D" id="3.40.50.1360">
    <property type="match status" value="1"/>
</dbReference>
<accession>A0A1G2SJW6</accession>
<dbReference type="GO" id="GO:0005975">
    <property type="term" value="P:carbohydrate metabolic process"/>
    <property type="evidence" value="ECO:0007669"/>
    <property type="project" value="InterPro"/>
</dbReference>
<dbReference type="GO" id="GO:0004342">
    <property type="term" value="F:glucosamine-6-phosphate deaminase activity"/>
    <property type="evidence" value="ECO:0007669"/>
    <property type="project" value="InterPro"/>
</dbReference>
<dbReference type="SUPFAM" id="SSF100950">
    <property type="entry name" value="NagB/RpiA/CoA transferase-like"/>
    <property type="match status" value="1"/>
</dbReference>
<dbReference type="STRING" id="1802730.A2591_02270"/>
<reference evidence="2 3" key="1">
    <citation type="journal article" date="2016" name="Nat. Commun.">
        <title>Thousands of microbial genomes shed light on interconnected biogeochemical processes in an aquifer system.</title>
        <authorList>
            <person name="Anantharaman K."/>
            <person name="Brown C.T."/>
            <person name="Hug L.A."/>
            <person name="Sharon I."/>
            <person name="Castelle C.J."/>
            <person name="Probst A.J."/>
            <person name="Thomas B.C."/>
            <person name="Singh A."/>
            <person name="Wilkins M.J."/>
            <person name="Karaoz U."/>
            <person name="Brodie E.L."/>
            <person name="Williams K.H."/>
            <person name="Hubbard S.S."/>
            <person name="Banfield J.F."/>
        </authorList>
    </citation>
    <scope>NUCLEOTIDE SEQUENCE [LARGE SCALE GENOMIC DNA]</scope>
</reference>
<dbReference type="PROSITE" id="PS01161">
    <property type="entry name" value="GLC_GALNAC_ISOMERASE"/>
    <property type="match status" value="1"/>
</dbReference>
<dbReference type="EMBL" id="MHUZ01000032">
    <property type="protein sequence ID" value="OHA85022.1"/>
    <property type="molecule type" value="Genomic_DNA"/>
</dbReference>
<organism evidence="2 3">
    <name type="scientific">Candidatus Yonathbacteria bacterium RIFOXYD1_FULL_52_36</name>
    <dbReference type="NCBI Taxonomy" id="1802730"/>
    <lineage>
        <taxon>Bacteria</taxon>
        <taxon>Candidatus Yonathiibacteriota</taxon>
    </lineage>
</organism>
<dbReference type="InterPro" id="IPR037171">
    <property type="entry name" value="NagB/RpiA_transferase-like"/>
</dbReference>
<dbReference type="InterPro" id="IPR018321">
    <property type="entry name" value="Glucosamine6P_isomerase_CS"/>
</dbReference>
<evidence type="ECO:0000313" key="3">
    <source>
        <dbReference type="Proteomes" id="UP000178168"/>
    </source>
</evidence>
<name>A0A1G2SJW6_9BACT</name>
<proteinExistence type="predicted"/>
<dbReference type="Pfam" id="PF01182">
    <property type="entry name" value="Glucosamine_iso"/>
    <property type="match status" value="1"/>
</dbReference>
<sequence length="229" mass="25297">MTLVDFNPAQAMGEEISRVLSVYKQEEKPVLLFLSGGTALSPLEYIPPKMLSGMVTLTTLDERYAPSGLNSNFVALSRTSFFKNAQMEGVQVIDTCVLAGESQKELADRIDADVRAWMIEHPNGVLLAVAGVGADGHTAGMMPYPEDRVKFAELFEGERLFVAYDASGKNQFPLRVTATMTLLRKLNHAFLYARGEEKREALRRMKAEGVLAECPARIFQEIPTTLYSG</sequence>
<dbReference type="GO" id="GO:0006044">
    <property type="term" value="P:N-acetylglucosamine metabolic process"/>
    <property type="evidence" value="ECO:0007669"/>
    <property type="project" value="InterPro"/>
</dbReference>
<protein>
    <recommendedName>
        <fullName evidence="1">Glucosamine/galactosamine-6-phosphate isomerase domain-containing protein</fullName>
    </recommendedName>
</protein>
<dbReference type="Proteomes" id="UP000178168">
    <property type="component" value="Unassembled WGS sequence"/>
</dbReference>
<feature type="domain" description="Glucosamine/galactosamine-6-phosphate isomerase" evidence="1">
    <location>
        <begin position="9"/>
        <end position="220"/>
    </location>
</feature>
<dbReference type="InterPro" id="IPR006148">
    <property type="entry name" value="Glc/Gal-6P_isomerase"/>
</dbReference>
<comment type="caution">
    <text evidence="2">The sequence shown here is derived from an EMBL/GenBank/DDBJ whole genome shotgun (WGS) entry which is preliminary data.</text>
</comment>
<evidence type="ECO:0000313" key="2">
    <source>
        <dbReference type="EMBL" id="OHA85022.1"/>
    </source>
</evidence>